<dbReference type="AlphaFoldDB" id="A0A6A4GQT9"/>
<evidence type="ECO:0000313" key="2">
    <source>
        <dbReference type="Proteomes" id="UP000799118"/>
    </source>
</evidence>
<reference evidence="1" key="1">
    <citation type="journal article" date="2019" name="Environ. Microbiol.">
        <title>Fungal ecological strategies reflected in gene transcription - a case study of two litter decomposers.</title>
        <authorList>
            <person name="Barbi F."/>
            <person name="Kohler A."/>
            <person name="Barry K."/>
            <person name="Baskaran P."/>
            <person name="Daum C."/>
            <person name="Fauchery L."/>
            <person name="Ihrmark K."/>
            <person name="Kuo A."/>
            <person name="LaButti K."/>
            <person name="Lipzen A."/>
            <person name="Morin E."/>
            <person name="Grigoriev I.V."/>
            <person name="Henrissat B."/>
            <person name="Lindahl B."/>
            <person name="Martin F."/>
        </authorList>
    </citation>
    <scope>NUCLEOTIDE SEQUENCE</scope>
    <source>
        <strain evidence="1">JB14</strain>
    </source>
</reference>
<dbReference type="Proteomes" id="UP000799118">
    <property type="component" value="Unassembled WGS sequence"/>
</dbReference>
<proteinExistence type="predicted"/>
<gene>
    <name evidence="1" type="ORF">BT96DRAFT_1025804</name>
</gene>
<evidence type="ECO:0000313" key="1">
    <source>
        <dbReference type="EMBL" id="KAE9387615.1"/>
    </source>
</evidence>
<organism evidence="1 2">
    <name type="scientific">Gymnopus androsaceus JB14</name>
    <dbReference type="NCBI Taxonomy" id="1447944"/>
    <lineage>
        <taxon>Eukaryota</taxon>
        <taxon>Fungi</taxon>
        <taxon>Dikarya</taxon>
        <taxon>Basidiomycota</taxon>
        <taxon>Agaricomycotina</taxon>
        <taxon>Agaricomycetes</taxon>
        <taxon>Agaricomycetidae</taxon>
        <taxon>Agaricales</taxon>
        <taxon>Marasmiineae</taxon>
        <taxon>Omphalotaceae</taxon>
        <taxon>Gymnopus</taxon>
    </lineage>
</organism>
<accession>A0A6A4GQT9</accession>
<name>A0A6A4GQT9_9AGAR</name>
<keyword evidence="2" id="KW-1185">Reference proteome</keyword>
<sequence length="107" mass="12079">MTFNDVEQLLARIRIERICGTWGTGSDTGAVKTGTTEREAYLGFRLGYLIRDLTSTFNPPRTHPRPYADELKKAQLGIKQMLQKYGEHIFSLSAKDIVRECVSSSLL</sequence>
<dbReference type="EMBL" id="ML769789">
    <property type="protein sequence ID" value="KAE9387615.1"/>
    <property type="molecule type" value="Genomic_DNA"/>
</dbReference>
<protein>
    <submittedName>
        <fullName evidence="1">Uncharacterized protein</fullName>
    </submittedName>
</protein>